<feature type="region of interest" description="Disordered" evidence="1">
    <location>
        <begin position="1"/>
        <end position="39"/>
    </location>
</feature>
<accession>A0A7S4MT19</accession>
<protein>
    <submittedName>
        <fullName evidence="2">Uncharacterized protein</fullName>
    </submittedName>
</protein>
<dbReference type="EMBL" id="HBKQ01023508">
    <property type="protein sequence ID" value="CAE2241323.1"/>
    <property type="molecule type" value="Transcribed_RNA"/>
</dbReference>
<reference evidence="2" key="1">
    <citation type="submission" date="2021-01" db="EMBL/GenBank/DDBJ databases">
        <authorList>
            <person name="Corre E."/>
            <person name="Pelletier E."/>
            <person name="Niang G."/>
            <person name="Scheremetjew M."/>
            <person name="Finn R."/>
            <person name="Kale V."/>
            <person name="Holt S."/>
            <person name="Cochrane G."/>
            <person name="Meng A."/>
            <person name="Brown T."/>
            <person name="Cohen L."/>
        </authorList>
    </citation>
    <scope>NUCLEOTIDE SEQUENCE</scope>
    <source>
        <strain evidence="2">Isolate 1302-5</strain>
    </source>
</reference>
<evidence type="ECO:0000313" key="2">
    <source>
        <dbReference type="EMBL" id="CAE2241323.1"/>
    </source>
</evidence>
<gene>
    <name evidence="2" type="ORF">OAUR00152_LOCUS16007</name>
</gene>
<proteinExistence type="predicted"/>
<name>A0A7S4MT19_9STRA</name>
<dbReference type="AlphaFoldDB" id="A0A7S4MT19"/>
<feature type="compositionally biased region" description="Polar residues" evidence="1">
    <location>
        <begin position="11"/>
        <end position="27"/>
    </location>
</feature>
<evidence type="ECO:0000256" key="1">
    <source>
        <dbReference type="SAM" id="MobiDB-lite"/>
    </source>
</evidence>
<organism evidence="2">
    <name type="scientific">Odontella aurita</name>
    <dbReference type="NCBI Taxonomy" id="265563"/>
    <lineage>
        <taxon>Eukaryota</taxon>
        <taxon>Sar</taxon>
        <taxon>Stramenopiles</taxon>
        <taxon>Ochrophyta</taxon>
        <taxon>Bacillariophyta</taxon>
        <taxon>Mediophyceae</taxon>
        <taxon>Biddulphiophycidae</taxon>
        <taxon>Eupodiscales</taxon>
        <taxon>Odontellaceae</taxon>
        <taxon>Odontella</taxon>
    </lineage>
</organism>
<sequence>MHHFEEIIGQDQCTQHTMRMTPGSRNSTPPPRQASEGPPLPVRKVLVKTLVMEWVLVSAILLVRALFLTMEPHDFSHIEGPSRMEMILNIIFDNEEKTIHHNNTFLNISDTAPITFQIEEGQGWQDSDNAPIKGCPPQ</sequence>